<accession>A0A1V0M408</accession>
<name>A0A1V0M408_XENHO</name>
<evidence type="ECO:0000313" key="1">
    <source>
        <dbReference type="EMBL" id="ARD69597.1"/>
    </source>
</evidence>
<evidence type="ECO:0000313" key="2">
    <source>
        <dbReference type="EMBL" id="PHM52427.1"/>
    </source>
</evidence>
<dbReference type="EMBL" id="KX517798">
    <property type="protein sequence ID" value="ARD69597.1"/>
    <property type="molecule type" value="Genomic_DNA"/>
</dbReference>
<protein>
    <submittedName>
        <fullName evidence="1">Uncharacterized protein</fullName>
    </submittedName>
</protein>
<organism evidence="1">
    <name type="scientific">Xenorhabdus hominickii</name>
    <dbReference type="NCBI Taxonomy" id="351679"/>
    <lineage>
        <taxon>Bacteria</taxon>
        <taxon>Pseudomonadati</taxon>
        <taxon>Pseudomonadota</taxon>
        <taxon>Gammaproteobacteria</taxon>
        <taxon>Enterobacterales</taxon>
        <taxon>Morganellaceae</taxon>
        <taxon>Xenorhabdus</taxon>
    </lineage>
</organism>
<evidence type="ECO:0000313" key="3">
    <source>
        <dbReference type="Proteomes" id="UP000225433"/>
    </source>
</evidence>
<geneLocation type="plasmid" evidence="1">
    <name>unnamed1</name>
</geneLocation>
<proteinExistence type="predicted"/>
<sequence length="106" mass="12425">MAKSLMNSENMIFPDESREIELVETIMLVEVGHTQFELVEEEIYRKADGKLIDTRIALTRKEWKYGRRVTVTAKHYPMSERDKAIGEMVTLTQWAIMETAQEKMTK</sequence>
<keyword evidence="1" id="KW-0614">Plasmid</keyword>
<dbReference type="Proteomes" id="UP000225433">
    <property type="component" value="Unassembled WGS sequence"/>
</dbReference>
<reference evidence="2 3" key="2">
    <citation type="journal article" date="2017" name="Nat. Microbiol.">
        <title>Natural product diversity associated with the nematode symbionts Photorhabdus and Xenorhabdus.</title>
        <authorList>
            <person name="Tobias N.J."/>
            <person name="Wolff H."/>
            <person name="Djahanschiri B."/>
            <person name="Grundmann F."/>
            <person name="Kronenwerth M."/>
            <person name="Shi Y.M."/>
            <person name="Simonyi S."/>
            <person name="Grun P."/>
            <person name="Shapiro-Ilan D."/>
            <person name="Pidot S.J."/>
            <person name="Stinear T.P."/>
            <person name="Ebersberger I."/>
            <person name="Bode H.B."/>
        </authorList>
    </citation>
    <scope>NUCLEOTIDE SEQUENCE [LARGE SCALE GENOMIC DNA]</scope>
    <source>
        <strain evidence="2 3">DSM 17903</strain>
    </source>
</reference>
<dbReference type="AlphaFoldDB" id="A0A1V0M408"/>
<reference evidence="1" key="1">
    <citation type="journal article" date="2017" name="J. Invertebr. Pathol.">
        <title>Identification and bacterial characteristics of Xenorhabdus hominickii ANU101 from an entomopathogenic nematode, Steinernema monticolum.</title>
        <authorList>
            <person name="Park Y."/>
            <person name="Kang S."/>
            <person name="Sadekuzzaman M."/>
            <person name="Kim H."/>
            <person name="Jung J.K."/>
            <person name="Kim Y."/>
        </authorList>
    </citation>
    <scope>NUCLEOTIDE SEQUENCE</scope>
    <source>
        <strain evidence="1">ANU101</strain>
        <plasmid evidence="1">unnamed1</plasmid>
    </source>
</reference>
<gene>
    <name evidence="2" type="ORF">Xhom_04505</name>
</gene>
<dbReference type="RefSeq" id="WP_099139936.1">
    <property type="nucleotide sequence ID" value="NZ_CAWNQJ010000123.1"/>
</dbReference>
<dbReference type="EMBL" id="NJAI01000009">
    <property type="protein sequence ID" value="PHM52427.1"/>
    <property type="molecule type" value="Genomic_DNA"/>
</dbReference>